<evidence type="ECO:0000256" key="1">
    <source>
        <dbReference type="SAM" id="Phobius"/>
    </source>
</evidence>
<dbReference type="Proteomes" id="UP001157006">
    <property type="component" value="Chromosome 1L"/>
</dbReference>
<protein>
    <submittedName>
        <fullName evidence="2">Uncharacterized protein</fullName>
    </submittedName>
</protein>
<feature type="transmembrane region" description="Helical" evidence="1">
    <location>
        <begin position="87"/>
        <end position="114"/>
    </location>
</feature>
<gene>
    <name evidence="2" type="ORF">VFH_I370480</name>
</gene>
<evidence type="ECO:0000313" key="3">
    <source>
        <dbReference type="Proteomes" id="UP001157006"/>
    </source>
</evidence>
<name>A0AAV0YWM4_VICFA</name>
<keyword evidence="3" id="KW-1185">Reference proteome</keyword>
<evidence type="ECO:0000313" key="2">
    <source>
        <dbReference type="EMBL" id="CAI8588927.1"/>
    </source>
</evidence>
<proteinExistence type="predicted"/>
<organism evidence="2 3">
    <name type="scientific">Vicia faba</name>
    <name type="common">Broad bean</name>
    <name type="synonym">Faba vulgaris</name>
    <dbReference type="NCBI Taxonomy" id="3906"/>
    <lineage>
        <taxon>Eukaryota</taxon>
        <taxon>Viridiplantae</taxon>
        <taxon>Streptophyta</taxon>
        <taxon>Embryophyta</taxon>
        <taxon>Tracheophyta</taxon>
        <taxon>Spermatophyta</taxon>
        <taxon>Magnoliopsida</taxon>
        <taxon>eudicotyledons</taxon>
        <taxon>Gunneridae</taxon>
        <taxon>Pentapetalae</taxon>
        <taxon>rosids</taxon>
        <taxon>fabids</taxon>
        <taxon>Fabales</taxon>
        <taxon>Fabaceae</taxon>
        <taxon>Papilionoideae</taxon>
        <taxon>50 kb inversion clade</taxon>
        <taxon>NPAAA clade</taxon>
        <taxon>Hologalegina</taxon>
        <taxon>IRL clade</taxon>
        <taxon>Fabeae</taxon>
        <taxon>Vicia</taxon>
    </lineage>
</organism>
<keyword evidence="1" id="KW-1133">Transmembrane helix</keyword>
<keyword evidence="1" id="KW-0812">Transmembrane</keyword>
<keyword evidence="1" id="KW-0472">Membrane</keyword>
<reference evidence="2 3" key="1">
    <citation type="submission" date="2023-01" db="EMBL/GenBank/DDBJ databases">
        <authorList>
            <person name="Kreplak J."/>
        </authorList>
    </citation>
    <scope>NUCLEOTIDE SEQUENCE [LARGE SCALE GENOMIC DNA]</scope>
</reference>
<dbReference type="AlphaFoldDB" id="A0AAV0YWM4"/>
<sequence length="142" mass="15688">MRVYLLCNLSFATHSGRLLPAVPASSVAQFRPPPILANATPTSDQRSILAACILLLIARSSATPSSFPPVRINVHHHHHHHHLASFLFSIELVALSEFLHSLILLYGFVLSVWIGKTPIIKVKSLKKNHVHLHDSDSADDED</sequence>
<accession>A0AAV0YWM4</accession>
<dbReference type="EMBL" id="OX451736">
    <property type="protein sequence ID" value="CAI8588927.1"/>
    <property type="molecule type" value="Genomic_DNA"/>
</dbReference>